<dbReference type="SUPFAM" id="SSF103473">
    <property type="entry name" value="MFS general substrate transporter"/>
    <property type="match status" value="1"/>
</dbReference>
<evidence type="ECO:0000259" key="5">
    <source>
        <dbReference type="PROSITE" id="PS50850"/>
    </source>
</evidence>
<dbReference type="OrthoDB" id="9797953at2"/>
<feature type="transmembrane region" description="Helical" evidence="4">
    <location>
        <begin position="284"/>
        <end position="300"/>
    </location>
</feature>
<proteinExistence type="predicted"/>
<sequence>MDDDSRAWRRSLLTALGLSAASAIALGFSRFAYSLLLPAMQDDLGLSYVEAGALNTFNAVGYLAGAFGAAWAARRWGPGRPFAAAVALSALTLAATALPTGLDALSALRALGGFFGAFAYILGAALAGGAAPGASPERRGVLVGVYSAGPAAGIVLSGLAAPAAAGLDESGWRAGWLALAALAALGTAAALPAARAATPPGAPRSGGRLSRADALHILPTTIAYTCFGAGYAGWTTFVIAMLKAQGGSETLASSFWIVMGGVGVFSSVLWGRTLGRLPSNRGPALAYAATLVGAMPALIWPGPVGAYASAVLYGGSVMAGPSSIAIIAQRHLGSGAIAAAVAAMTVCFAVGQSAGPILSGWISDATGDVSAGLWSAPVLLAGAAVASLFQKPPRQARRHG</sequence>
<name>A0A1I3H0G4_9RHOB</name>
<dbReference type="RefSeq" id="WP_092860248.1">
    <property type="nucleotide sequence ID" value="NZ_FOQH01000005.1"/>
</dbReference>
<dbReference type="PANTHER" id="PTHR23537:SF1">
    <property type="entry name" value="SUGAR TRANSPORTER"/>
    <property type="match status" value="1"/>
</dbReference>
<evidence type="ECO:0000313" key="6">
    <source>
        <dbReference type="EMBL" id="SFI29189.1"/>
    </source>
</evidence>
<evidence type="ECO:0000256" key="4">
    <source>
        <dbReference type="SAM" id="Phobius"/>
    </source>
</evidence>
<feature type="transmembrane region" description="Helical" evidence="4">
    <location>
        <begin position="371"/>
        <end position="389"/>
    </location>
</feature>
<dbReference type="STRING" id="1114924.SAMN05216258_105440"/>
<dbReference type="Proteomes" id="UP000199377">
    <property type="component" value="Unassembled WGS sequence"/>
</dbReference>
<feature type="transmembrane region" description="Helical" evidence="4">
    <location>
        <begin position="108"/>
        <end position="129"/>
    </location>
</feature>
<dbReference type="Gene3D" id="1.20.1250.20">
    <property type="entry name" value="MFS general substrate transporter like domains"/>
    <property type="match status" value="2"/>
</dbReference>
<feature type="transmembrane region" description="Helical" evidence="4">
    <location>
        <begin position="306"/>
        <end position="328"/>
    </location>
</feature>
<keyword evidence="1 4" id="KW-0812">Transmembrane</keyword>
<protein>
    <submittedName>
        <fullName evidence="6">Predicted arabinose efflux permease, MFS family</fullName>
    </submittedName>
</protein>
<evidence type="ECO:0000256" key="2">
    <source>
        <dbReference type="ARBA" id="ARBA00022989"/>
    </source>
</evidence>
<organism evidence="6 7">
    <name type="scientific">Albimonas pacifica</name>
    <dbReference type="NCBI Taxonomy" id="1114924"/>
    <lineage>
        <taxon>Bacteria</taxon>
        <taxon>Pseudomonadati</taxon>
        <taxon>Pseudomonadota</taxon>
        <taxon>Alphaproteobacteria</taxon>
        <taxon>Rhodobacterales</taxon>
        <taxon>Paracoccaceae</taxon>
        <taxon>Albimonas</taxon>
    </lineage>
</organism>
<dbReference type="InterPro" id="IPR020846">
    <property type="entry name" value="MFS_dom"/>
</dbReference>
<feature type="transmembrane region" description="Helical" evidence="4">
    <location>
        <begin position="53"/>
        <end position="73"/>
    </location>
</feature>
<dbReference type="Pfam" id="PF06779">
    <property type="entry name" value="MFS_4"/>
    <property type="match status" value="1"/>
</dbReference>
<feature type="transmembrane region" description="Helical" evidence="4">
    <location>
        <begin position="82"/>
        <end position="102"/>
    </location>
</feature>
<feature type="transmembrane region" description="Helical" evidence="4">
    <location>
        <begin position="215"/>
        <end position="242"/>
    </location>
</feature>
<keyword evidence="7" id="KW-1185">Reference proteome</keyword>
<keyword evidence="2 4" id="KW-1133">Transmembrane helix</keyword>
<gene>
    <name evidence="6" type="ORF">SAMN05216258_105440</name>
</gene>
<feature type="transmembrane region" description="Helical" evidence="4">
    <location>
        <begin position="12"/>
        <end position="33"/>
    </location>
</feature>
<feature type="domain" description="Major facilitator superfamily (MFS) profile" evidence="5">
    <location>
        <begin position="15"/>
        <end position="395"/>
    </location>
</feature>
<feature type="transmembrane region" description="Helical" evidence="4">
    <location>
        <begin position="176"/>
        <end position="194"/>
    </location>
</feature>
<dbReference type="EMBL" id="FOQH01000005">
    <property type="protein sequence ID" value="SFI29189.1"/>
    <property type="molecule type" value="Genomic_DNA"/>
</dbReference>
<dbReference type="PROSITE" id="PS50850">
    <property type="entry name" value="MFS"/>
    <property type="match status" value="1"/>
</dbReference>
<dbReference type="GO" id="GO:0005886">
    <property type="term" value="C:plasma membrane"/>
    <property type="evidence" value="ECO:0007669"/>
    <property type="project" value="TreeGrafter"/>
</dbReference>
<feature type="transmembrane region" description="Helical" evidence="4">
    <location>
        <begin position="254"/>
        <end position="272"/>
    </location>
</feature>
<evidence type="ECO:0000256" key="1">
    <source>
        <dbReference type="ARBA" id="ARBA00022692"/>
    </source>
</evidence>
<dbReference type="GO" id="GO:0022857">
    <property type="term" value="F:transmembrane transporter activity"/>
    <property type="evidence" value="ECO:0007669"/>
    <property type="project" value="InterPro"/>
</dbReference>
<keyword evidence="3 4" id="KW-0472">Membrane</keyword>
<feature type="transmembrane region" description="Helical" evidence="4">
    <location>
        <begin position="141"/>
        <end position="164"/>
    </location>
</feature>
<dbReference type="PANTHER" id="PTHR23537">
    <property type="match status" value="1"/>
</dbReference>
<reference evidence="6 7" key="1">
    <citation type="submission" date="2016-10" db="EMBL/GenBank/DDBJ databases">
        <authorList>
            <person name="de Groot N.N."/>
        </authorList>
    </citation>
    <scope>NUCLEOTIDE SEQUENCE [LARGE SCALE GENOMIC DNA]</scope>
    <source>
        <strain evidence="6 7">CGMCC 1.11030</strain>
    </source>
</reference>
<evidence type="ECO:0000256" key="3">
    <source>
        <dbReference type="ARBA" id="ARBA00023136"/>
    </source>
</evidence>
<accession>A0A1I3H0G4</accession>
<feature type="transmembrane region" description="Helical" evidence="4">
    <location>
        <begin position="335"/>
        <end position="359"/>
    </location>
</feature>
<evidence type="ECO:0000313" key="7">
    <source>
        <dbReference type="Proteomes" id="UP000199377"/>
    </source>
</evidence>
<dbReference type="InterPro" id="IPR036259">
    <property type="entry name" value="MFS_trans_sf"/>
</dbReference>
<dbReference type="InterPro" id="IPR010645">
    <property type="entry name" value="MFS_4"/>
</dbReference>
<dbReference type="AlphaFoldDB" id="A0A1I3H0G4"/>